<keyword evidence="2" id="KW-0285">Flavoprotein</keyword>
<dbReference type="Pfam" id="PF00890">
    <property type="entry name" value="FAD_binding_2"/>
    <property type="match status" value="1"/>
</dbReference>
<keyword evidence="3" id="KW-0274">FAD</keyword>
<dbReference type="InterPro" id="IPR006311">
    <property type="entry name" value="TAT_signal"/>
</dbReference>
<dbReference type="Gene3D" id="3.90.700.10">
    <property type="entry name" value="Succinate dehydrogenase/fumarate reductase flavoprotein, catalytic domain"/>
    <property type="match status" value="1"/>
</dbReference>
<comment type="caution">
    <text evidence="6">The sequence shown here is derived from an EMBL/GenBank/DDBJ whole genome shotgun (WGS) entry which is preliminary data.</text>
</comment>
<evidence type="ECO:0000256" key="3">
    <source>
        <dbReference type="ARBA" id="ARBA00022827"/>
    </source>
</evidence>
<protein>
    <submittedName>
        <fullName evidence="6">FAD-binding dehydrogenase</fullName>
    </submittedName>
</protein>
<feature type="domain" description="FAD-dependent oxidoreductase 2 FAD-binding" evidence="5">
    <location>
        <begin position="92"/>
        <end position="581"/>
    </location>
</feature>
<keyword evidence="7" id="KW-1185">Reference proteome</keyword>
<sequence>MVGAEGACAQGRSQVRRCQGLTRRGFLKGAASAGLAAAAGAALAGCAPSGGEGGGASASGDAKDDEARLAYEAEAAPIEPVEPPETWDEEFDVVVVGSGGGGMAASIRLALAGYRVALLEKGTTTGGASRYSGHFVNFGGHKLAEEVQWAYPSYPYDPDAIVAYLSDLWQQSVDVGLLRAQAVEGPKCIDWMADALGVPWAPADDKPTGMRSLHWDGQITAANSININDHTFNYLTDFAVEHGVDVRLSAEAKALVSDAGTVVGVKVAMGDDEVFLGAKKGVVLTAGGFEMNRPMLEKYLPSLFDGLANVPCPPYNTGECIRMGLGMGADMAGYDSTGSYDGGVWWKDYEPYETRMTAHVNKDGNQALRQLWLLINNRGERVPYLGTTYQPYPYKPSGCPYVFGLTDQATVEIMQPSGRTYVCFDSKYDELVSTNYFKQGVCRVGKTIPDDDPLIDRVPEWQRDWRTGFQQMIDAGAVQKCDTIEELEAALGLSEGLLVSAVEQWNAACEAGEDYLDAFKYDPSWLIPIDEPPYYGAKIGGNIFTTKCGLRINPKMQVLKPEGDVIAGLYAGWHTAGGANGEANIAGKPFGGMYGDVCQSFVGGYMAAGAIMEADGKTD</sequence>
<dbReference type="GO" id="GO:0033765">
    <property type="term" value="F:steroid dehydrogenase activity, acting on the CH-CH group of donors"/>
    <property type="evidence" value="ECO:0007669"/>
    <property type="project" value="UniProtKB-ARBA"/>
</dbReference>
<keyword evidence="4" id="KW-0560">Oxidoreductase</keyword>
<comment type="cofactor">
    <cofactor evidence="1">
        <name>FAD</name>
        <dbReference type="ChEBI" id="CHEBI:57692"/>
    </cofactor>
</comment>
<dbReference type="Proteomes" id="UP000236488">
    <property type="component" value="Unassembled WGS sequence"/>
</dbReference>
<dbReference type="InterPro" id="IPR019546">
    <property type="entry name" value="TAT_signal_bac_arc"/>
</dbReference>
<dbReference type="NCBIfam" id="TIGR01409">
    <property type="entry name" value="TAT_signal_seq"/>
    <property type="match status" value="1"/>
</dbReference>
<dbReference type="Gene3D" id="3.50.50.60">
    <property type="entry name" value="FAD/NAD(P)-binding domain"/>
    <property type="match status" value="2"/>
</dbReference>
<dbReference type="InterPro" id="IPR003953">
    <property type="entry name" value="FAD-dep_OxRdtase_2_FAD-bd"/>
</dbReference>
<dbReference type="PROSITE" id="PS51318">
    <property type="entry name" value="TAT"/>
    <property type="match status" value="1"/>
</dbReference>
<organism evidence="6 7">
    <name type="scientific">Rubneribacter badeniensis</name>
    <dbReference type="NCBI Taxonomy" id="2070688"/>
    <lineage>
        <taxon>Bacteria</taxon>
        <taxon>Bacillati</taxon>
        <taxon>Actinomycetota</taxon>
        <taxon>Coriobacteriia</taxon>
        <taxon>Eggerthellales</taxon>
        <taxon>Eggerthellaceae</taxon>
        <taxon>Rubneribacter</taxon>
    </lineage>
</organism>
<evidence type="ECO:0000313" key="7">
    <source>
        <dbReference type="Proteomes" id="UP000236488"/>
    </source>
</evidence>
<gene>
    <name evidence="6" type="ORF">C2L80_12130</name>
</gene>
<dbReference type="GO" id="GO:0008202">
    <property type="term" value="P:steroid metabolic process"/>
    <property type="evidence" value="ECO:0007669"/>
    <property type="project" value="UniProtKB-ARBA"/>
</dbReference>
<dbReference type="PANTHER" id="PTHR43400">
    <property type="entry name" value="FUMARATE REDUCTASE"/>
    <property type="match status" value="1"/>
</dbReference>
<evidence type="ECO:0000256" key="2">
    <source>
        <dbReference type="ARBA" id="ARBA00022630"/>
    </source>
</evidence>
<dbReference type="PANTHER" id="PTHR43400:SF10">
    <property type="entry name" value="3-OXOSTEROID 1-DEHYDROGENASE"/>
    <property type="match status" value="1"/>
</dbReference>
<proteinExistence type="predicted"/>
<reference evidence="6 7" key="1">
    <citation type="journal article" date="2018" name="Int. J. Syst. Evol. Microbiol.">
        <title>Rubneribacter badeniensis gen. nov., sp. nov. and Enteroscipio rubneri gen. nov., sp. nov., new members of the Eggerthellaceae isolated from human faeces.</title>
        <authorList>
            <person name="Danylec N."/>
            <person name="Gobl A."/>
            <person name="Stoll D.A."/>
            <person name="Hetzer B."/>
            <person name="Kulling S.E."/>
            <person name="Huch M."/>
        </authorList>
    </citation>
    <scope>NUCLEOTIDE SEQUENCE [LARGE SCALE GENOMIC DNA]</scope>
    <source>
        <strain evidence="6 7">ResAG-85</strain>
    </source>
</reference>
<evidence type="ECO:0000259" key="5">
    <source>
        <dbReference type="Pfam" id="PF00890"/>
    </source>
</evidence>
<evidence type="ECO:0000313" key="6">
    <source>
        <dbReference type="EMBL" id="PNV64404.1"/>
    </source>
</evidence>
<dbReference type="AlphaFoldDB" id="A0A2K2U2A8"/>
<name>A0A2K2U2A8_9ACTN</name>
<evidence type="ECO:0000256" key="1">
    <source>
        <dbReference type="ARBA" id="ARBA00001974"/>
    </source>
</evidence>
<dbReference type="SUPFAM" id="SSF56425">
    <property type="entry name" value="Succinate dehydrogenase/fumarate reductase flavoprotein, catalytic domain"/>
    <property type="match status" value="1"/>
</dbReference>
<evidence type="ECO:0000256" key="4">
    <source>
        <dbReference type="ARBA" id="ARBA00023002"/>
    </source>
</evidence>
<accession>A0A2K2U2A8</accession>
<dbReference type="InterPro" id="IPR036188">
    <property type="entry name" value="FAD/NAD-bd_sf"/>
</dbReference>
<dbReference type="InterPro" id="IPR050315">
    <property type="entry name" value="FAD-oxidoreductase_2"/>
</dbReference>
<dbReference type="EMBL" id="PPEL01000103">
    <property type="protein sequence ID" value="PNV64404.1"/>
    <property type="molecule type" value="Genomic_DNA"/>
</dbReference>
<dbReference type="InterPro" id="IPR027477">
    <property type="entry name" value="Succ_DH/fumarate_Rdtase_cat_sf"/>
</dbReference>
<dbReference type="SUPFAM" id="SSF51905">
    <property type="entry name" value="FAD/NAD(P)-binding domain"/>
    <property type="match status" value="1"/>
</dbReference>